<reference evidence="2 3" key="1">
    <citation type="journal article" date="2011" name="BMC Genomics">
        <title>Genome sequencing reveals diversification of virulence factor content and possible host adaptation in distinct subpopulations of Salmonella enterica.</title>
        <authorList>
            <person name="den Bakker H.C."/>
            <person name="Moreno Switt A.I."/>
            <person name="Govoni G."/>
            <person name="Cummings C.A."/>
            <person name="Ranieri M.L."/>
            <person name="Degoricija L."/>
            <person name="Hoelzer K."/>
            <person name="Rodriguez-Rivera L.D."/>
            <person name="Brown S."/>
            <person name="Bolchacova E."/>
            <person name="Furtado M.R."/>
            <person name="Wiedmann M."/>
        </authorList>
    </citation>
    <scope>NUCLEOTIDE SEQUENCE [LARGE SCALE GENOMIC DNA]</scope>
    <source>
        <strain evidence="2 3">R6-377</strain>
    </source>
</reference>
<dbReference type="Pfam" id="PF07214">
    <property type="entry name" value="DUF1418"/>
    <property type="match status" value="1"/>
</dbReference>
<evidence type="ECO:0000256" key="1">
    <source>
        <dbReference type="SAM" id="Phobius"/>
    </source>
</evidence>
<keyword evidence="1" id="KW-0812">Transmembrane</keyword>
<sequence length="53" mass="5817">MRQLTGRLDMRTIGVLPKSVLILECLGMILLALALLSLNHYLTLPAPFNTPLA</sequence>
<keyword evidence="1" id="KW-0472">Membrane</keyword>
<dbReference type="InterPro" id="IPR010815">
    <property type="entry name" value="DUF1418"/>
</dbReference>
<proteinExistence type="predicted"/>
<organism evidence="2 3">
    <name type="scientific">Salmonella enterica subsp. enterica serovar Alachua str. R6-377</name>
    <dbReference type="NCBI Taxonomy" id="913241"/>
    <lineage>
        <taxon>Bacteria</taxon>
        <taxon>Pseudomonadati</taxon>
        <taxon>Pseudomonadota</taxon>
        <taxon>Gammaproteobacteria</taxon>
        <taxon>Enterobacterales</taxon>
        <taxon>Enterobacteriaceae</taxon>
        <taxon>Salmonella</taxon>
    </lineage>
</organism>
<feature type="transmembrane region" description="Helical" evidence="1">
    <location>
        <begin position="21"/>
        <end position="42"/>
    </location>
</feature>
<keyword evidence="1" id="KW-1133">Transmembrane helix</keyword>
<comment type="caution">
    <text evidence="2">The sequence shown here is derived from an EMBL/GenBank/DDBJ whole genome shotgun (WGS) entry which is preliminary data.</text>
</comment>
<dbReference type="Proteomes" id="UP000004642">
    <property type="component" value="Unassembled WGS sequence"/>
</dbReference>
<gene>
    <name evidence="2" type="ORF">LTSEALA_1335</name>
</gene>
<feature type="non-terminal residue" evidence="2">
    <location>
        <position position="53"/>
    </location>
</feature>
<protein>
    <submittedName>
        <fullName evidence="2">Putative membrane protein YbjC</fullName>
    </submittedName>
</protein>
<evidence type="ECO:0000313" key="2">
    <source>
        <dbReference type="EMBL" id="EHC42331.1"/>
    </source>
</evidence>
<dbReference type="EMBL" id="AFCJ01000590">
    <property type="protein sequence ID" value="EHC42331.1"/>
    <property type="molecule type" value="Genomic_DNA"/>
</dbReference>
<evidence type="ECO:0000313" key="3">
    <source>
        <dbReference type="Proteomes" id="UP000004642"/>
    </source>
</evidence>
<accession>G5LLI4</accession>
<name>G5LLI4_SALET</name>
<dbReference type="AlphaFoldDB" id="G5LLI4"/>